<keyword evidence="3" id="KW-0548">Nucleotidyltransferase</keyword>
<evidence type="ECO:0000313" key="4">
    <source>
        <dbReference type="EMBL" id="AVA17450.1"/>
    </source>
</evidence>
<dbReference type="Pfam" id="PF05919">
    <property type="entry name" value="Mitovir_RNA_pol"/>
    <property type="match status" value="1"/>
</dbReference>
<dbReference type="GeneID" id="41701877"/>
<proteinExistence type="predicted"/>
<keyword evidence="2" id="KW-0808">Transferase</keyword>
<dbReference type="InterPro" id="IPR008686">
    <property type="entry name" value="RNA_pol_mitovir"/>
</dbReference>
<keyword evidence="5" id="KW-1185">Reference proteome</keyword>
<sequence length="986" mass="112260">MTSFKYIKCSAPQTGWTFLSFRAFNTGSACLQVLLDHPLIWSVDWFKVKAGFYCIVDPTNPRELIYLGEKDFRDFIKVMLSNREPMVVLARAGENQPKDSEILTPKPKSPHSTVFFRSFRVYSKFLRALWSEMWEGKLVVPLERNLKFIICNWGKTLLHWLGTSSSSRAQSQGLIQVSKYLMVVLKHRGATGLTIFLKVSFIALNKYLAGEPLKSTFPLKCGMRLQGGLPSWLPAPVRLAIRQKSYKVIRLWSSLLYTYKGMYAKGVPSIASVLEPEWYTSSTRATWLWGFQDFLANVYYRQLNWVGLDIPQSDQLPLLRTSAGPSGGTALAGVLRDLWVWRVFRHNRLHYSLEQILAYTGNGTALGFLRHGLAGAKPSQVFPLKVHKKGSCQEGYDIALYDGRKPLALARLHLIYEAAGKVRVIAILDYMTQWAFAPVHDFLMRLLATVDTDGTSDQNIGLQNFILRIGSRKGIYSSLDISAATDTIPWQLYEVILGVMFDARFARHYMRLLRERGFLSPRELPFEFVKYGCGQPMGALSSFPLLGLVHHAIVQYAAYEANSFPFYDYCIVGDDLVLFEEDKAVPVATKYLSMCRYLGIRINKSKTYQSEVFFNFISRSFLNGIEVSPASMKSELSVHTLGQRVENTLRNCSRWSTGDSRSVMTRIIRFASDHWVWGTLSVSLSQGFLTSYVATVLASLLSPAGRFSSIFGVKEEGWIYWVAALRGSSIILSHDASALTTHYLKNNYSKVLILIRTTCLVLRSELESLLVSGTKIADLYPSWMVKQPRGIRLLYQLFREQRVNYAYFNFSSREVRPLLGYPIAESSSLLDEPDYEIITGMSHEELIESYIMELLIYSMGYLVPRKFVPYLQEFYEAWSFIFSDNPDPEQLGQYLTQILEAVLAFKPDLDYRDVDVLSKVTRSEFGHTPRSSVINSNKFVYAKSGFANELLQRLTIAWRMILSMENLGINPEETLKLPLPTSSFKE</sequence>
<protein>
    <submittedName>
        <fullName evidence="4">RNA-dependent RNA polymerase</fullName>
    </submittedName>
</protein>
<organism evidence="4">
    <name type="scientific">Gigaspora margarita mitovirus 2</name>
    <dbReference type="NCBI Taxonomy" id="2082666"/>
    <lineage>
        <taxon>Viruses</taxon>
        <taxon>Riboviria</taxon>
        <taxon>Orthornavirae</taxon>
        <taxon>Lenarviricota</taxon>
        <taxon>Howeltoviricetes</taxon>
        <taxon>Cryppavirales</taxon>
        <taxon>Mitoviridae</taxon>
        <taxon>Duamitovirus</taxon>
        <taxon>Duamitovirus gima2</taxon>
    </lineage>
</organism>
<dbReference type="PANTHER" id="PTHR34456:SF13">
    <property type="entry name" value="REVERSE TRANSCRIPTASE DOMAIN-CONTAINING PROTEIN"/>
    <property type="match status" value="1"/>
</dbReference>
<evidence type="ECO:0000256" key="1">
    <source>
        <dbReference type="ARBA" id="ARBA00022484"/>
    </source>
</evidence>
<dbReference type="RefSeq" id="YP_009553587.1">
    <property type="nucleotide sequence ID" value="NC_040816.1"/>
</dbReference>
<evidence type="ECO:0000256" key="2">
    <source>
        <dbReference type="ARBA" id="ARBA00022679"/>
    </source>
</evidence>
<reference evidence="4" key="1">
    <citation type="journal article" date="2018" name="Environ. Microbiol.">
        <title>The virome of the arbuscular mycorrhizal fungus Gigaspora margarita reveals the first report of DNA fragments corresponding to replicating non-retroviral RNA viruses in Fungi.</title>
        <authorList>
            <person name="Turina M."/>
            <person name="Ghignone S."/>
            <person name="Astolfi N."/>
            <person name="Silvestri A."/>
            <person name="Bonfante P."/>
            <person name="Lanfranco L."/>
        </authorList>
    </citation>
    <scope>NUCLEOTIDE SEQUENCE [LARGE SCALE GENOMIC DNA]</scope>
    <source>
        <strain evidence="4">GmMV2-BEG34</strain>
    </source>
</reference>
<keyword evidence="1 4" id="KW-0696">RNA-directed RNA polymerase</keyword>
<dbReference type="GO" id="GO:0003968">
    <property type="term" value="F:RNA-directed RNA polymerase activity"/>
    <property type="evidence" value="ECO:0007669"/>
    <property type="project" value="UniProtKB-KW"/>
</dbReference>
<evidence type="ECO:0000256" key="3">
    <source>
        <dbReference type="ARBA" id="ARBA00022695"/>
    </source>
</evidence>
<evidence type="ECO:0000313" key="5">
    <source>
        <dbReference type="Proteomes" id="UP000290666"/>
    </source>
</evidence>
<dbReference type="EMBL" id="MG256174">
    <property type="protein sequence ID" value="AVA17450.1"/>
    <property type="molecule type" value="Genomic_RNA"/>
</dbReference>
<dbReference type="InterPro" id="IPR043502">
    <property type="entry name" value="DNA/RNA_pol_sf"/>
</dbReference>
<dbReference type="KEGG" id="vg:41701877"/>
<dbReference type="SUPFAM" id="SSF56672">
    <property type="entry name" value="DNA/RNA polymerases"/>
    <property type="match status" value="1"/>
</dbReference>
<accession>A0A2L0VZH6</accession>
<name>A0A2L0VZH6_9VIRU</name>
<dbReference type="Proteomes" id="UP000290666">
    <property type="component" value="Segment"/>
</dbReference>
<dbReference type="OrthoDB" id="14837at10239"/>
<dbReference type="PANTHER" id="PTHR34456">
    <property type="entry name" value="MITOVIRUS RNA-DEPENDENT RNA POLYMERASE"/>
    <property type="match status" value="1"/>
</dbReference>